<organism evidence="2 3">
    <name type="scientific">Dreissena polymorpha</name>
    <name type="common">Zebra mussel</name>
    <name type="synonym">Mytilus polymorpha</name>
    <dbReference type="NCBI Taxonomy" id="45954"/>
    <lineage>
        <taxon>Eukaryota</taxon>
        <taxon>Metazoa</taxon>
        <taxon>Spiralia</taxon>
        <taxon>Lophotrochozoa</taxon>
        <taxon>Mollusca</taxon>
        <taxon>Bivalvia</taxon>
        <taxon>Autobranchia</taxon>
        <taxon>Heteroconchia</taxon>
        <taxon>Euheterodonta</taxon>
        <taxon>Imparidentia</taxon>
        <taxon>Neoheterodontei</taxon>
        <taxon>Myida</taxon>
        <taxon>Dreissenoidea</taxon>
        <taxon>Dreissenidae</taxon>
        <taxon>Dreissena</taxon>
    </lineage>
</organism>
<feature type="region of interest" description="Disordered" evidence="1">
    <location>
        <begin position="231"/>
        <end position="295"/>
    </location>
</feature>
<feature type="compositionally biased region" description="Polar residues" evidence="1">
    <location>
        <begin position="261"/>
        <end position="272"/>
    </location>
</feature>
<dbReference type="EMBL" id="JAIWYP010000005">
    <property type="protein sequence ID" value="KAH3817324.1"/>
    <property type="molecule type" value="Genomic_DNA"/>
</dbReference>
<evidence type="ECO:0000313" key="2">
    <source>
        <dbReference type="EMBL" id="KAH3817324.1"/>
    </source>
</evidence>
<feature type="compositionally biased region" description="Basic and acidic residues" evidence="1">
    <location>
        <begin position="688"/>
        <end position="697"/>
    </location>
</feature>
<feature type="compositionally biased region" description="Pro residues" evidence="1">
    <location>
        <begin position="50"/>
        <end position="61"/>
    </location>
</feature>
<accession>A0A9D4JNW5</accession>
<feature type="compositionally biased region" description="Basic and acidic residues" evidence="1">
    <location>
        <begin position="108"/>
        <end position="118"/>
    </location>
</feature>
<feature type="region of interest" description="Disordered" evidence="1">
    <location>
        <begin position="574"/>
        <end position="599"/>
    </location>
</feature>
<feature type="compositionally biased region" description="Polar residues" evidence="1">
    <location>
        <begin position="19"/>
        <end position="33"/>
    </location>
</feature>
<protein>
    <submittedName>
        <fullName evidence="2">Uncharacterized protein</fullName>
    </submittedName>
</protein>
<proteinExistence type="predicted"/>
<dbReference type="Proteomes" id="UP000828390">
    <property type="component" value="Unassembled WGS sequence"/>
</dbReference>
<comment type="caution">
    <text evidence="2">The sequence shown here is derived from an EMBL/GenBank/DDBJ whole genome shotgun (WGS) entry which is preliminary data.</text>
</comment>
<gene>
    <name evidence="2" type="ORF">DPMN_118857</name>
</gene>
<evidence type="ECO:0000313" key="3">
    <source>
        <dbReference type="Proteomes" id="UP000828390"/>
    </source>
</evidence>
<evidence type="ECO:0000256" key="1">
    <source>
        <dbReference type="SAM" id="MobiDB-lite"/>
    </source>
</evidence>
<name>A0A9D4JNW5_DREPO</name>
<feature type="compositionally biased region" description="Basic and acidic residues" evidence="1">
    <location>
        <begin position="704"/>
        <end position="719"/>
    </location>
</feature>
<sequence length="956" mass="107097">MAASKTYYARPVYMANKGDQLNSRSSELMNTSKSRPRTVHFTSLEDTDPPPRPPPPRPTPSGAPKGNMTGSKIQAIKRQLPMAPNPSPQSTSEPKPLTRINVTSHDQLWQKDTGEENGSRSNGLSLPLNHITKESTEEMIRNFDLETMSDHSDASADTMIMMTTEEELKNQEKINHSLKQYASKRFQQEPSLETLKSNTNTHSKKKNMRITFADMNGKDVDWQCVPNGIAEDAGQGNKISPLHITTDPYSNREYREDRVSSEPNTTDSSASVSPDDGYGTFSSTGTVSSPFSSSCGSNDFENFDNGGLKKCFLPNGAIKPNSVRESWAVRRKQRMIEAQDNSVQEQLRSLTIIEEEQMVNQNSNKNLKSSHFGTIKNSEWKTGLKGSIAFDNKDEESQFVNVSRSDLHRVNQKLYVVSNDNETHNGGSSRQERVLPRTPTLQDPPFNPTVPMHASQFPADHVTYAVPVRRRSTKGEVVSDDVRNTYASVRRPGIEETEPKRMNDFLHQVPPVERQTYAWEQDSEAGTDNMGPIYRRAVVEPNACMPIGSGNIYQSANGDEGFYSLNRSSRSTSVSSFLPVNEPSATPRLGAVQSDGPRSPLEALSGEMLEKFSEMDMNYRNFNGFDDKNEIFCRTDSKVNYFQAKQINRMYRDENNPQTQEFGSARPLQQTCVQSETMARQTSTRQASKSDSKHETSKSSSSSKQEEGRNAKHEKEMDNNSKGSKLFQILPNMFKPSNKKSNKGIKDKDSKESKGKRKLPVPLSVPVKEINEDRSEIDENEQAEYINMSDLPQYSLASVEYEEKLRKGQYVSLESLNKRPVFASSRDIQKLFSTHDQSFDSIHSHGTQRHSFHAMPLTYRHHIGRNTSVENMRPRAASASASTKTTQLQNSADSHMALINRKNAAVMMNAKQDNVFHSHAMASVPHSMTLSQRTSESRTRLDSGSSGGDSKLSTLV</sequence>
<feature type="compositionally biased region" description="Low complexity" evidence="1">
    <location>
        <begin position="942"/>
        <end position="956"/>
    </location>
</feature>
<keyword evidence="3" id="KW-1185">Reference proteome</keyword>
<feature type="compositionally biased region" description="Basic and acidic residues" evidence="1">
    <location>
        <begin position="744"/>
        <end position="753"/>
    </location>
</feature>
<dbReference type="AlphaFoldDB" id="A0A9D4JNW5"/>
<dbReference type="OrthoDB" id="6109158at2759"/>
<reference evidence="2" key="1">
    <citation type="journal article" date="2019" name="bioRxiv">
        <title>The Genome of the Zebra Mussel, Dreissena polymorpha: A Resource for Invasive Species Research.</title>
        <authorList>
            <person name="McCartney M.A."/>
            <person name="Auch B."/>
            <person name="Kono T."/>
            <person name="Mallez S."/>
            <person name="Zhang Y."/>
            <person name="Obille A."/>
            <person name="Becker A."/>
            <person name="Abrahante J.E."/>
            <person name="Garbe J."/>
            <person name="Badalamenti J.P."/>
            <person name="Herman A."/>
            <person name="Mangelson H."/>
            <person name="Liachko I."/>
            <person name="Sullivan S."/>
            <person name="Sone E.D."/>
            <person name="Koren S."/>
            <person name="Silverstein K.A.T."/>
            <person name="Beckman K.B."/>
            <person name="Gohl D.M."/>
        </authorList>
    </citation>
    <scope>NUCLEOTIDE SEQUENCE</scope>
    <source>
        <strain evidence="2">Duluth1</strain>
        <tissue evidence="2">Whole animal</tissue>
    </source>
</reference>
<feature type="compositionally biased region" description="Polar residues" evidence="1">
    <location>
        <begin position="656"/>
        <end position="687"/>
    </location>
</feature>
<feature type="compositionally biased region" description="Low complexity" evidence="1">
    <location>
        <begin position="279"/>
        <end position="295"/>
    </location>
</feature>
<feature type="region of interest" description="Disordered" evidence="1">
    <location>
        <begin position="656"/>
        <end position="761"/>
    </location>
</feature>
<feature type="compositionally biased region" description="Basic and acidic residues" evidence="1">
    <location>
        <begin position="250"/>
        <end position="260"/>
    </location>
</feature>
<reference evidence="2" key="2">
    <citation type="submission" date="2020-11" db="EMBL/GenBank/DDBJ databases">
        <authorList>
            <person name="McCartney M.A."/>
            <person name="Auch B."/>
            <person name="Kono T."/>
            <person name="Mallez S."/>
            <person name="Becker A."/>
            <person name="Gohl D.M."/>
            <person name="Silverstein K.A.T."/>
            <person name="Koren S."/>
            <person name="Bechman K.B."/>
            <person name="Herman A."/>
            <person name="Abrahante J.E."/>
            <person name="Garbe J."/>
        </authorList>
    </citation>
    <scope>NUCLEOTIDE SEQUENCE</scope>
    <source>
        <strain evidence="2">Duluth1</strain>
        <tissue evidence="2">Whole animal</tissue>
    </source>
</reference>
<feature type="region of interest" description="Disordered" evidence="1">
    <location>
        <begin position="1"/>
        <end position="127"/>
    </location>
</feature>
<feature type="region of interest" description="Disordered" evidence="1">
    <location>
        <begin position="926"/>
        <end position="956"/>
    </location>
</feature>